<evidence type="ECO:0000313" key="1">
    <source>
        <dbReference type="EMBL" id="RHC46352.1"/>
    </source>
</evidence>
<reference evidence="1 2" key="1">
    <citation type="submission" date="2018-08" db="EMBL/GenBank/DDBJ databases">
        <title>A genome reference for cultivated species of the human gut microbiota.</title>
        <authorList>
            <person name="Zou Y."/>
            <person name="Xue W."/>
            <person name="Luo G."/>
        </authorList>
    </citation>
    <scope>NUCLEOTIDE SEQUENCE [LARGE SCALE GENOMIC DNA]</scope>
    <source>
        <strain evidence="1 2">AM35-14</strain>
    </source>
</reference>
<organism evidence="1 2">
    <name type="scientific">Enterocloster bolteae</name>
    <dbReference type="NCBI Taxonomy" id="208479"/>
    <lineage>
        <taxon>Bacteria</taxon>
        <taxon>Bacillati</taxon>
        <taxon>Bacillota</taxon>
        <taxon>Clostridia</taxon>
        <taxon>Lachnospirales</taxon>
        <taxon>Lachnospiraceae</taxon>
        <taxon>Enterocloster</taxon>
    </lineage>
</organism>
<protein>
    <submittedName>
        <fullName evidence="1">Uncharacterized protein</fullName>
    </submittedName>
</protein>
<comment type="caution">
    <text evidence="1">The sequence shown here is derived from an EMBL/GenBank/DDBJ whole genome shotgun (WGS) entry which is preliminary data.</text>
</comment>
<evidence type="ECO:0000313" key="2">
    <source>
        <dbReference type="Proteomes" id="UP000283975"/>
    </source>
</evidence>
<accession>A0A414AFI5</accession>
<name>A0A414AFI5_9FIRM</name>
<gene>
    <name evidence="1" type="ORF">DW839_31195</name>
</gene>
<dbReference type="AlphaFoldDB" id="A0A414AFI5"/>
<dbReference type="Proteomes" id="UP000283975">
    <property type="component" value="Unassembled WGS sequence"/>
</dbReference>
<dbReference type="EMBL" id="QSHZ01000063">
    <property type="protein sequence ID" value="RHC46352.1"/>
    <property type="molecule type" value="Genomic_DNA"/>
</dbReference>
<sequence>MERVIKLRKLLLKIAHKILKKYGVIPLCFQDKVLFMGKIYEIQSCDISKDFYKTNATIKMSDCFKVFNTEN</sequence>
<proteinExistence type="predicted"/>